<comment type="caution">
    <text evidence="2">The sequence shown here is derived from an EMBL/GenBank/DDBJ whole genome shotgun (WGS) entry which is preliminary data.</text>
</comment>
<reference evidence="2 3" key="1">
    <citation type="submission" date="2019-10" db="EMBL/GenBank/DDBJ databases">
        <authorList>
            <person name="Palmer J.M."/>
        </authorList>
    </citation>
    <scope>NUCLEOTIDE SEQUENCE [LARGE SCALE GENOMIC DNA]</scope>
    <source>
        <strain evidence="2 3">TWF718</strain>
    </source>
</reference>
<sequence>MEEQSGYFKALFSTGFAESKTKIVTLIDKEVDVPQAVETFLQYCYIQTYPEKGAWCGDLPLHAQVYSFSVRMQCESLRLLALKKATSLCQLQFPSNPVAIDKYSDTMAQVIRLIYGHTVDRSAAAVFGIARAVNPKLEAPQGEKVHLGSTSTVAGGITRDGFRMLLAAYSGANLAALRTCASFMKLHNSLQDFSSDLILFVEPGGSIYTGKDGIQTLDFRMAEFTLG</sequence>
<organism evidence="2 3">
    <name type="scientific">Orbilia javanica</name>
    <dbReference type="NCBI Taxonomy" id="47235"/>
    <lineage>
        <taxon>Eukaryota</taxon>
        <taxon>Fungi</taxon>
        <taxon>Dikarya</taxon>
        <taxon>Ascomycota</taxon>
        <taxon>Pezizomycotina</taxon>
        <taxon>Orbiliomycetes</taxon>
        <taxon>Orbiliales</taxon>
        <taxon>Orbiliaceae</taxon>
        <taxon>Orbilia</taxon>
    </lineage>
</organism>
<proteinExistence type="predicted"/>
<gene>
    <name evidence="2" type="ORF">TWF718_005904</name>
</gene>
<dbReference type="Gene3D" id="3.30.710.10">
    <property type="entry name" value="Potassium Channel Kv1.1, Chain A"/>
    <property type="match status" value="1"/>
</dbReference>
<evidence type="ECO:0000259" key="1">
    <source>
        <dbReference type="PROSITE" id="PS50097"/>
    </source>
</evidence>
<evidence type="ECO:0000313" key="3">
    <source>
        <dbReference type="Proteomes" id="UP001313282"/>
    </source>
</evidence>
<dbReference type="InterPro" id="IPR011333">
    <property type="entry name" value="SKP1/BTB/POZ_sf"/>
</dbReference>
<dbReference type="InterPro" id="IPR000210">
    <property type="entry name" value="BTB/POZ_dom"/>
</dbReference>
<keyword evidence="3" id="KW-1185">Reference proteome</keyword>
<dbReference type="EMBL" id="JAVHNR010000003">
    <property type="protein sequence ID" value="KAK6348088.1"/>
    <property type="molecule type" value="Genomic_DNA"/>
</dbReference>
<dbReference type="CDD" id="cd18186">
    <property type="entry name" value="BTB_POZ_ZBTB_KLHL-like"/>
    <property type="match status" value="1"/>
</dbReference>
<dbReference type="SUPFAM" id="SSF54695">
    <property type="entry name" value="POZ domain"/>
    <property type="match status" value="1"/>
</dbReference>
<evidence type="ECO:0000313" key="2">
    <source>
        <dbReference type="EMBL" id="KAK6348088.1"/>
    </source>
</evidence>
<feature type="domain" description="BTB" evidence="1">
    <location>
        <begin position="1"/>
        <end position="45"/>
    </location>
</feature>
<accession>A0AAN8N497</accession>
<name>A0AAN8N497_9PEZI</name>
<dbReference type="Proteomes" id="UP001313282">
    <property type="component" value="Unassembled WGS sequence"/>
</dbReference>
<dbReference type="AlphaFoldDB" id="A0AAN8N497"/>
<protein>
    <recommendedName>
        <fullName evidence="1">BTB domain-containing protein</fullName>
    </recommendedName>
</protein>
<dbReference type="PROSITE" id="PS50097">
    <property type="entry name" value="BTB"/>
    <property type="match status" value="1"/>
</dbReference>